<keyword evidence="3" id="KW-1185">Reference proteome</keyword>
<dbReference type="PANTHER" id="PTHR43190">
    <property type="entry name" value="N-ACETYL-D-GLUCOSAMINE KINASE"/>
    <property type="match status" value="1"/>
</dbReference>
<dbReference type="SUPFAM" id="SSF53067">
    <property type="entry name" value="Actin-like ATPase domain"/>
    <property type="match status" value="2"/>
</dbReference>
<name>A0A1H7CDR3_9DEIO</name>
<dbReference type="OrthoDB" id="9772633at2"/>
<dbReference type="InterPro" id="IPR052519">
    <property type="entry name" value="Euk-type_GlcNAc_Kinase"/>
</dbReference>
<dbReference type="RefSeq" id="WP_092265561.1">
    <property type="nucleotide sequence ID" value="NZ_FNZA01000022.1"/>
</dbReference>
<dbReference type="Proteomes" id="UP000199223">
    <property type="component" value="Unassembled WGS sequence"/>
</dbReference>
<reference evidence="3" key="1">
    <citation type="submission" date="2016-10" db="EMBL/GenBank/DDBJ databases">
        <authorList>
            <person name="Varghese N."/>
            <person name="Submissions S."/>
        </authorList>
    </citation>
    <scope>NUCLEOTIDE SEQUENCE [LARGE SCALE GENOMIC DNA]</scope>
    <source>
        <strain evidence="3">CGMCC 1.10218</strain>
    </source>
</reference>
<accession>A0A1H7CDR3</accession>
<evidence type="ECO:0000259" key="1">
    <source>
        <dbReference type="Pfam" id="PF01869"/>
    </source>
</evidence>
<dbReference type="STRING" id="856736.SAMN04488058_1228"/>
<dbReference type="InterPro" id="IPR002731">
    <property type="entry name" value="ATPase_BadF"/>
</dbReference>
<dbReference type="Pfam" id="PF01869">
    <property type="entry name" value="BcrAD_BadFG"/>
    <property type="match status" value="1"/>
</dbReference>
<dbReference type="InterPro" id="IPR043129">
    <property type="entry name" value="ATPase_NBD"/>
</dbReference>
<dbReference type="AlphaFoldDB" id="A0A1H7CDR3"/>
<evidence type="ECO:0000313" key="2">
    <source>
        <dbReference type="EMBL" id="SEJ83795.1"/>
    </source>
</evidence>
<protein>
    <submittedName>
        <fullName evidence="2">BadF-type ATPase</fullName>
    </submittedName>
</protein>
<dbReference type="PANTHER" id="PTHR43190:SF3">
    <property type="entry name" value="N-ACETYL-D-GLUCOSAMINE KINASE"/>
    <property type="match status" value="1"/>
</dbReference>
<feature type="domain" description="ATPase BadF/BadG/BcrA/BcrD type" evidence="1">
    <location>
        <begin position="11"/>
        <end position="304"/>
    </location>
</feature>
<dbReference type="EMBL" id="FNZA01000022">
    <property type="protein sequence ID" value="SEJ83795.1"/>
    <property type="molecule type" value="Genomic_DNA"/>
</dbReference>
<organism evidence="2 3">
    <name type="scientific">Deinococcus reticulitermitis</name>
    <dbReference type="NCBI Taxonomy" id="856736"/>
    <lineage>
        <taxon>Bacteria</taxon>
        <taxon>Thermotogati</taxon>
        <taxon>Deinococcota</taxon>
        <taxon>Deinococci</taxon>
        <taxon>Deinococcales</taxon>
        <taxon>Deinococcaceae</taxon>
        <taxon>Deinococcus</taxon>
    </lineage>
</organism>
<evidence type="ECO:0000313" key="3">
    <source>
        <dbReference type="Proteomes" id="UP000199223"/>
    </source>
</evidence>
<sequence length="332" mass="35060">MTSPRQGELVLGIDAGNTKTVALLVRRDGAVLGAGRAPQANIYRSKKRAYAATTRAARGACEAAGVPWEGRPFGALTVSATGADWPEDFTEWRRALREWNWAERSEVVNDAVGALRAGSRCGTGVAVACGTSAGIAARAPGGAAWHTSYWQEPEGAEQLGTLALRAVYRAELGIDPPTSLTGRVLEAFGAATVEEVLHRQTGREQRPKPTGPLARLLLDEAARGDPVSRKLVLKHGADLGDYALAAARQVGLGGAYRLVTSGGVMRHPAPELRGAMLERVREVHPEVCWQPSALEPVAGAVLLALEQGGKSVDAAVFDRLASTMPPADFFTT</sequence>
<dbReference type="Gene3D" id="3.30.420.40">
    <property type="match status" value="2"/>
</dbReference>
<proteinExistence type="predicted"/>
<gene>
    <name evidence="2" type="ORF">SAMN04488058_1228</name>
</gene>